<reference evidence="1" key="1">
    <citation type="submission" date="2021-11" db="EMBL/GenBank/DDBJ databases">
        <title>Vibrio ZSDE26 sp. nov. and Vibrio ZSDZ34 sp. nov., isolated from coastal seawater in Qingdao.</title>
        <authorList>
            <person name="Zhang P."/>
        </authorList>
    </citation>
    <scope>NUCLEOTIDE SEQUENCE</scope>
    <source>
        <strain evidence="1">ZSDZ34</strain>
    </source>
</reference>
<organism evidence="1 2">
    <name type="scientific">Vibrio gelatinilyticus</name>
    <dbReference type="NCBI Taxonomy" id="2893468"/>
    <lineage>
        <taxon>Bacteria</taxon>
        <taxon>Pseudomonadati</taxon>
        <taxon>Pseudomonadota</taxon>
        <taxon>Gammaproteobacteria</taxon>
        <taxon>Vibrionales</taxon>
        <taxon>Vibrionaceae</taxon>
        <taxon>Vibrio</taxon>
    </lineage>
</organism>
<gene>
    <name evidence="1" type="ORF">LNL84_14040</name>
</gene>
<evidence type="ECO:0000313" key="1">
    <source>
        <dbReference type="EMBL" id="MCJ2377954.1"/>
    </source>
</evidence>
<dbReference type="Proteomes" id="UP001139488">
    <property type="component" value="Unassembled WGS sequence"/>
</dbReference>
<protein>
    <submittedName>
        <fullName evidence="1">PilZ domain-containing protein</fullName>
    </submittedName>
</protein>
<dbReference type="EMBL" id="JAJNNZ010000011">
    <property type="protein sequence ID" value="MCJ2377954.1"/>
    <property type="molecule type" value="Genomic_DNA"/>
</dbReference>
<sequence>MLNNDFFTVNAALAANIEPLPPEASVPDLAQFGAEIPAPFMAASEFSQLEQLNEAAKHELAKYDLQQVIRLLETQNAKFNLLLNFMLSQQDAIEHRHTTVSFGAGQLSYLSDRPLQLGQLARVKLFLDQPAAGIYCYGEVDLVDAQGDQFLMTIKFVRILEEHQDLLIKAALYQQQKLLRQRSLDRDNK</sequence>
<evidence type="ECO:0000313" key="2">
    <source>
        <dbReference type="Proteomes" id="UP001139488"/>
    </source>
</evidence>
<name>A0A9X1WJM7_9VIBR</name>
<dbReference type="AlphaFoldDB" id="A0A9X1WJM7"/>
<accession>A0A9X1WJM7</accession>
<comment type="caution">
    <text evidence="1">The sequence shown here is derived from an EMBL/GenBank/DDBJ whole genome shotgun (WGS) entry which is preliminary data.</text>
</comment>
<keyword evidence="2" id="KW-1185">Reference proteome</keyword>
<dbReference type="RefSeq" id="WP_244358196.1">
    <property type="nucleotide sequence ID" value="NZ_JAJNNZ010000011.1"/>
</dbReference>
<proteinExistence type="predicted"/>